<sequence>MAQVSRILISRPPTDEYLRLGLFYLSWSLFLIANQNLLSSCVVAKLSPFIHIPFILFWLTMLETLLFVVYHTSVGINSFKIPLKQSINVVFNRINGGYDLLPNEEEIAC</sequence>
<name>A0A0C2NEX1_THEKT</name>
<dbReference type="EMBL" id="JWZT01001163">
    <property type="protein sequence ID" value="KII72562.1"/>
    <property type="molecule type" value="Genomic_DNA"/>
</dbReference>
<organism evidence="2 3">
    <name type="scientific">Thelohanellus kitauei</name>
    <name type="common">Myxosporean</name>
    <dbReference type="NCBI Taxonomy" id="669202"/>
    <lineage>
        <taxon>Eukaryota</taxon>
        <taxon>Metazoa</taxon>
        <taxon>Cnidaria</taxon>
        <taxon>Myxozoa</taxon>
        <taxon>Myxosporea</taxon>
        <taxon>Bivalvulida</taxon>
        <taxon>Platysporina</taxon>
        <taxon>Myxobolidae</taxon>
        <taxon>Thelohanellus</taxon>
    </lineage>
</organism>
<feature type="transmembrane region" description="Helical" evidence="1">
    <location>
        <begin position="20"/>
        <end position="38"/>
    </location>
</feature>
<keyword evidence="3" id="KW-1185">Reference proteome</keyword>
<proteinExistence type="predicted"/>
<comment type="caution">
    <text evidence="2">The sequence shown here is derived from an EMBL/GenBank/DDBJ whole genome shotgun (WGS) entry which is preliminary data.</text>
</comment>
<protein>
    <submittedName>
        <fullName evidence="2">Uncharacterized protein</fullName>
    </submittedName>
</protein>
<evidence type="ECO:0000313" key="2">
    <source>
        <dbReference type="EMBL" id="KII72562.1"/>
    </source>
</evidence>
<keyword evidence="1" id="KW-1133">Transmembrane helix</keyword>
<keyword evidence="1" id="KW-0472">Membrane</keyword>
<keyword evidence="1" id="KW-0812">Transmembrane</keyword>
<evidence type="ECO:0000313" key="3">
    <source>
        <dbReference type="Proteomes" id="UP000031668"/>
    </source>
</evidence>
<dbReference type="AlphaFoldDB" id="A0A0C2NEX1"/>
<evidence type="ECO:0000256" key="1">
    <source>
        <dbReference type="SAM" id="Phobius"/>
    </source>
</evidence>
<gene>
    <name evidence="2" type="ORF">RF11_13259</name>
</gene>
<reference evidence="2 3" key="1">
    <citation type="journal article" date="2014" name="Genome Biol. Evol.">
        <title>The genome of the myxosporean Thelohanellus kitauei shows adaptations to nutrient acquisition within its fish host.</title>
        <authorList>
            <person name="Yang Y."/>
            <person name="Xiong J."/>
            <person name="Zhou Z."/>
            <person name="Huo F."/>
            <person name="Miao W."/>
            <person name="Ran C."/>
            <person name="Liu Y."/>
            <person name="Zhang J."/>
            <person name="Feng J."/>
            <person name="Wang M."/>
            <person name="Wang M."/>
            <person name="Wang L."/>
            <person name="Yao B."/>
        </authorList>
    </citation>
    <scope>NUCLEOTIDE SEQUENCE [LARGE SCALE GENOMIC DNA]</scope>
    <source>
        <strain evidence="2">Wuqing</strain>
    </source>
</reference>
<feature type="transmembrane region" description="Helical" evidence="1">
    <location>
        <begin position="50"/>
        <end position="70"/>
    </location>
</feature>
<dbReference type="Proteomes" id="UP000031668">
    <property type="component" value="Unassembled WGS sequence"/>
</dbReference>
<accession>A0A0C2NEX1</accession>